<proteinExistence type="predicted"/>
<dbReference type="InterPro" id="IPR012296">
    <property type="entry name" value="Nuclease_put_TT1808"/>
</dbReference>
<keyword evidence="2" id="KW-0378">Hydrolase</keyword>
<gene>
    <name evidence="2" type="ORF">NDI38_05895</name>
</gene>
<reference evidence="2 3" key="1">
    <citation type="submission" date="2022-04" db="EMBL/GenBank/DDBJ databases">
        <title>Positive selection, recombination, and allopatry shape intraspecific diversity of widespread and dominant cyanobacteria.</title>
        <authorList>
            <person name="Wei J."/>
            <person name="Shu W."/>
            <person name="Hu C."/>
        </authorList>
    </citation>
    <scope>NUCLEOTIDE SEQUENCE [LARGE SCALE GENOMIC DNA]</scope>
    <source>
        <strain evidence="2 3">AS-A4</strain>
    </source>
</reference>
<dbReference type="PANTHER" id="PTHR47152:SF4">
    <property type="entry name" value="SLR0445 PROTEIN"/>
    <property type="match status" value="1"/>
</dbReference>
<dbReference type="CDD" id="cd06260">
    <property type="entry name" value="DUF820-like"/>
    <property type="match status" value="1"/>
</dbReference>
<dbReference type="EMBL" id="JAMPLM010000003">
    <property type="protein sequence ID" value="MEP1057964.1"/>
    <property type="molecule type" value="Genomic_DNA"/>
</dbReference>
<evidence type="ECO:0000313" key="2">
    <source>
        <dbReference type="EMBL" id="MEP1057964.1"/>
    </source>
</evidence>
<organism evidence="2 3">
    <name type="scientific">Stenomitos frigidus AS-A4</name>
    <dbReference type="NCBI Taxonomy" id="2933935"/>
    <lineage>
        <taxon>Bacteria</taxon>
        <taxon>Bacillati</taxon>
        <taxon>Cyanobacteriota</taxon>
        <taxon>Cyanophyceae</taxon>
        <taxon>Leptolyngbyales</taxon>
        <taxon>Leptolyngbyaceae</taxon>
        <taxon>Stenomitos</taxon>
    </lineage>
</organism>
<dbReference type="Proteomes" id="UP001476950">
    <property type="component" value="Unassembled WGS sequence"/>
</dbReference>
<protein>
    <submittedName>
        <fullName evidence="2">Uma2 family endonuclease</fullName>
    </submittedName>
</protein>
<keyword evidence="2" id="KW-0255">Endonuclease</keyword>
<dbReference type="GO" id="GO:0004519">
    <property type="term" value="F:endonuclease activity"/>
    <property type="evidence" value="ECO:0007669"/>
    <property type="project" value="UniProtKB-KW"/>
</dbReference>
<dbReference type="RefSeq" id="WP_190451373.1">
    <property type="nucleotide sequence ID" value="NZ_JAMPLM010000003.1"/>
</dbReference>
<accession>A0ABV0KFF9</accession>
<comment type="caution">
    <text evidence="2">The sequence shown here is derived from an EMBL/GenBank/DDBJ whole genome shotgun (WGS) entry which is preliminary data.</text>
</comment>
<feature type="domain" description="Putative restriction endonuclease" evidence="1">
    <location>
        <begin position="25"/>
        <end position="174"/>
    </location>
</feature>
<evidence type="ECO:0000313" key="3">
    <source>
        <dbReference type="Proteomes" id="UP001476950"/>
    </source>
</evidence>
<dbReference type="InterPro" id="IPR011335">
    <property type="entry name" value="Restrct_endonuc-II-like"/>
</dbReference>
<dbReference type="Pfam" id="PF05685">
    <property type="entry name" value="Uma2"/>
    <property type="match status" value="1"/>
</dbReference>
<dbReference type="Gene3D" id="3.90.1570.10">
    <property type="entry name" value="tt1808, chain A"/>
    <property type="match status" value="1"/>
</dbReference>
<keyword evidence="2" id="KW-0540">Nuclease</keyword>
<evidence type="ECO:0000259" key="1">
    <source>
        <dbReference type="Pfam" id="PF05685"/>
    </source>
</evidence>
<keyword evidence="3" id="KW-1185">Reference proteome</keyword>
<dbReference type="SUPFAM" id="SSF52980">
    <property type="entry name" value="Restriction endonuclease-like"/>
    <property type="match status" value="1"/>
</dbReference>
<sequence length="199" mass="23155">MTPQILEKPSSTQEQRLLLPGWHSWQEFKAIQTLMEEVPGVRLTYLDGFIELMTIGEPHELLKKAISILLEVYFFEMGIEFVPVGSATREVEGQKVSFEPDESYYIGGKGSKEHPDLAIEVIITSGNIKKLAKYKRLEISEVWFWEDNSLSLYRWREQDYEAISRSEFLPKLNIDLLVRCVLMPSRLEARNEFLKGIQR</sequence>
<name>A0ABV0KFF9_9CYAN</name>
<dbReference type="InterPro" id="IPR008538">
    <property type="entry name" value="Uma2"/>
</dbReference>
<dbReference type="PANTHER" id="PTHR47152">
    <property type="entry name" value="SLR2084 PROTEIN-RELATED"/>
    <property type="match status" value="1"/>
</dbReference>